<dbReference type="Proteomes" id="UP001164506">
    <property type="component" value="Chromosome"/>
</dbReference>
<keyword evidence="5" id="KW-0804">Transcription</keyword>
<keyword evidence="4 6" id="KW-0238">DNA-binding</keyword>
<gene>
    <name evidence="8" type="ORF">LDH80_14160</name>
</gene>
<dbReference type="InterPro" id="IPR001867">
    <property type="entry name" value="OmpR/PhoB-type_DNA-bd"/>
</dbReference>
<evidence type="ECO:0000256" key="5">
    <source>
        <dbReference type="ARBA" id="ARBA00023163"/>
    </source>
</evidence>
<evidence type="ECO:0000256" key="6">
    <source>
        <dbReference type="PROSITE-ProRule" id="PRU01091"/>
    </source>
</evidence>
<dbReference type="SMART" id="SM00862">
    <property type="entry name" value="Trans_reg_C"/>
    <property type="match status" value="1"/>
</dbReference>
<comment type="similarity">
    <text evidence="1">Belongs to the AfsR/DnrI/RedD regulatory family.</text>
</comment>
<organism evidence="8 9">
    <name type="scientific">Streptomyces tanashiensis</name>
    <dbReference type="NCBI Taxonomy" id="67367"/>
    <lineage>
        <taxon>Bacteria</taxon>
        <taxon>Bacillati</taxon>
        <taxon>Actinomycetota</taxon>
        <taxon>Actinomycetes</taxon>
        <taxon>Kitasatosporales</taxon>
        <taxon>Streptomycetaceae</taxon>
        <taxon>Streptomyces</taxon>
    </lineage>
</organism>
<dbReference type="InterPro" id="IPR011990">
    <property type="entry name" value="TPR-like_helical_dom_sf"/>
</dbReference>
<dbReference type="InterPro" id="IPR036388">
    <property type="entry name" value="WH-like_DNA-bd_sf"/>
</dbReference>
<dbReference type="RefSeq" id="WP_190101385.1">
    <property type="nucleotide sequence ID" value="NZ_BMUH01000001.1"/>
</dbReference>
<feature type="domain" description="OmpR/PhoB-type" evidence="7">
    <location>
        <begin position="1"/>
        <end position="95"/>
    </location>
</feature>
<dbReference type="SUPFAM" id="SSF46894">
    <property type="entry name" value="C-terminal effector domain of the bipartite response regulators"/>
    <property type="match status" value="1"/>
</dbReference>
<sequence length="482" mass="50769">MGLDFAVLGPPRAWHDGRELALGRPQQRALLCALLLAPGELVPTRRLITALWGEDEEEWPKDPVGQIGTHAHRLRRLLGRPDVLVAGSGGYRLAVAREAVDVFRYEDEAGRAAALLRRAPEEARELLARALGRWTGTALDGVPGPLAARARERLAASRHAAGMALYEAELALGRHAGVLAALRALVAERPEDEEAHRLCLLALHRCGRRAEALALFEALRERLDARLGLDPGAALTGLHERIRRDDPALALAAGVPRPCQLPPDIPDLVGRGAQVREAERLLRSGGAGAGGPVVVALSGPDGVGTSTLAVHLAHRVRDAFPDGQLHARGDAPGAVREVLAGFLRALGERPPRGAGAEVLGARYRAVLAGRRVLVLIDGVPEPGPLLPVAAGCAALVTGAGAAREEGAVLLPVGPLDPDDAYELLARIAGPDRIRRESAAARELAGLCGHLPGRLRSAAARLAARPQWSVADLVGRLADGGRF</sequence>
<accession>A0ABY6QZ92</accession>
<reference evidence="8" key="1">
    <citation type="submission" date="2021-09" db="EMBL/GenBank/DDBJ databases">
        <title>Complete genome sequence and metabolic characterization of Streptomyces tanashiensis DSM 731 the producer of antibacterial Kalafungin and diverse secondary metabolites.</title>
        <authorList>
            <person name="Abbasi M.N."/>
            <person name="Anwar M.N."/>
            <person name="Alam K."/>
            <person name="Shoaib M."/>
            <person name="Lin Z."/>
            <person name="Hayat M."/>
            <person name="Ali M.I."/>
            <person name="Malik H.M.T."/>
            <person name="Ahmed I."/>
            <person name="Li A."/>
            <person name="Hailong Wang H."/>
            <person name="Zhang Y."/>
        </authorList>
    </citation>
    <scope>NUCLEOTIDE SEQUENCE</scope>
    <source>
        <strain evidence="8">Kala</strain>
    </source>
</reference>
<protein>
    <submittedName>
        <fullName evidence="8">Winged helix-turn-helix domain-containing protein</fullName>
    </submittedName>
</protein>
<dbReference type="InterPro" id="IPR027417">
    <property type="entry name" value="P-loop_NTPase"/>
</dbReference>
<dbReference type="InterPro" id="IPR051677">
    <property type="entry name" value="AfsR-DnrI-RedD_regulator"/>
</dbReference>
<evidence type="ECO:0000256" key="2">
    <source>
        <dbReference type="ARBA" id="ARBA00023012"/>
    </source>
</evidence>
<evidence type="ECO:0000256" key="4">
    <source>
        <dbReference type="ARBA" id="ARBA00023125"/>
    </source>
</evidence>
<dbReference type="Pfam" id="PF03704">
    <property type="entry name" value="BTAD"/>
    <property type="match status" value="1"/>
</dbReference>
<dbReference type="GeneID" id="95600602"/>
<evidence type="ECO:0000313" key="8">
    <source>
        <dbReference type="EMBL" id="UZX21794.1"/>
    </source>
</evidence>
<proteinExistence type="inferred from homology"/>
<evidence type="ECO:0000256" key="3">
    <source>
        <dbReference type="ARBA" id="ARBA00023015"/>
    </source>
</evidence>
<keyword evidence="3" id="KW-0805">Transcription regulation</keyword>
<evidence type="ECO:0000256" key="1">
    <source>
        <dbReference type="ARBA" id="ARBA00005820"/>
    </source>
</evidence>
<evidence type="ECO:0000313" key="9">
    <source>
        <dbReference type="Proteomes" id="UP001164506"/>
    </source>
</evidence>
<feature type="DNA-binding region" description="OmpR/PhoB-type" evidence="6">
    <location>
        <begin position="1"/>
        <end position="95"/>
    </location>
</feature>
<dbReference type="Gene3D" id="3.40.50.300">
    <property type="entry name" value="P-loop containing nucleotide triphosphate hydrolases"/>
    <property type="match status" value="1"/>
</dbReference>
<name>A0ABY6QZ92_9ACTN</name>
<dbReference type="SMART" id="SM01043">
    <property type="entry name" value="BTAD"/>
    <property type="match status" value="1"/>
</dbReference>
<dbReference type="SUPFAM" id="SSF52540">
    <property type="entry name" value="P-loop containing nucleoside triphosphate hydrolases"/>
    <property type="match status" value="1"/>
</dbReference>
<dbReference type="EMBL" id="CP084204">
    <property type="protein sequence ID" value="UZX21794.1"/>
    <property type="molecule type" value="Genomic_DNA"/>
</dbReference>
<dbReference type="PROSITE" id="PS51755">
    <property type="entry name" value="OMPR_PHOB"/>
    <property type="match status" value="1"/>
</dbReference>
<dbReference type="CDD" id="cd15831">
    <property type="entry name" value="BTAD"/>
    <property type="match status" value="1"/>
</dbReference>
<dbReference type="InterPro" id="IPR016032">
    <property type="entry name" value="Sig_transdc_resp-reg_C-effctor"/>
</dbReference>
<keyword evidence="2" id="KW-0902">Two-component regulatory system</keyword>
<dbReference type="InterPro" id="IPR005158">
    <property type="entry name" value="BTAD"/>
</dbReference>
<dbReference type="Gene3D" id="1.25.40.10">
    <property type="entry name" value="Tetratricopeptide repeat domain"/>
    <property type="match status" value="1"/>
</dbReference>
<dbReference type="PANTHER" id="PTHR35807">
    <property type="entry name" value="TRANSCRIPTIONAL REGULATOR REDD-RELATED"/>
    <property type="match status" value="1"/>
</dbReference>
<dbReference type="PANTHER" id="PTHR35807:SF1">
    <property type="entry name" value="TRANSCRIPTIONAL REGULATOR REDD"/>
    <property type="match status" value="1"/>
</dbReference>
<evidence type="ECO:0000259" key="7">
    <source>
        <dbReference type="PROSITE" id="PS51755"/>
    </source>
</evidence>
<dbReference type="Gene3D" id="1.10.10.10">
    <property type="entry name" value="Winged helix-like DNA-binding domain superfamily/Winged helix DNA-binding domain"/>
    <property type="match status" value="1"/>
</dbReference>
<keyword evidence="9" id="KW-1185">Reference proteome</keyword>
<dbReference type="SUPFAM" id="SSF48452">
    <property type="entry name" value="TPR-like"/>
    <property type="match status" value="1"/>
</dbReference>